<evidence type="ECO:0000313" key="2">
    <source>
        <dbReference type="Proteomes" id="UP000243459"/>
    </source>
</evidence>
<reference evidence="2" key="1">
    <citation type="journal article" date="2017" name="Nat. Commun.">
        <title>The asparagus genome sheds light on the origin and evolution of a young Y chromosome.</title>
        <authorList>
            <person name="Harkess A."/>
            <person name="Zhou J."/>
            <person name="Xu C."/>
            <person name="Bowers J.E."/>
            <person name="Van der Hulst R."/>
            <person name="Ayyampalayam S."/>
            <person name="Mercati F."/>
            <person name="Riccardi P."/>
            <person name="McKain M.R."/>
            <person name="Kakrana A."/>
            <person name="Tang H."/>
            <person name="Ray J."/>
            <person name="Groenendijk J."/>
            <person name="Arikit S."/>
            <person name="Mathioni S.M."/>
            <person name="Nakano M."/>
            <person name="Shan H."/>
            <person name="Telgmann-Rauber A."/>
            <person name="Kanno A."/>
            <person name="Yue Z."/>
            <person name="Chen H."/>
            <person name="Li W."/>
            <person name="Chen Y."/>
            <person name="Xu X."/>
            <person name="Zhang Y."/>
            <person name="Luo S."/>
            <person name="Chen H."/>
            <person name="Gao J."/>
            <person name="Mao Z."/>
            <person name="Pires J.C."/>
            <person name="Luo M."/>
            <person name="Kudrna D."/>
            <person name="Wing R.A."/>
            <person name="Meyers B.C."/>
            <person name="Yi K."/>
            <person name="Kong H."/>
            <person name="Lavrijsen P."/>
            <person name="Sunseri F."/>
            <person name="Falavigna A."/>
            <person name="Ye Y."/>
            <person name="Leebens-Mack J.H."/>
            <person name="Chen G."/>
        </authorList>
    </citation>
    <scope>NUCLEOTIDE SEQUENCE [LARGE SCALE GENOMIC DNA]</scope>
    <source>
        <strain evidence="2">cv. DH0086</strain>
    </source>
</reference>
<proteinExistence type="predicted"/>
<protein>
    <submittedName>
        <fullName evidence="1">Uncharacterized protein</fullName>
    </submittedName>
</protein>
<gene>
    <name evidence="1" type="ORF">A4U43_C04F2870</name>
</gene>
<name>A0A5P1F298_ASPOF</name>
<accession>A0A5P1F298</accession>
<dbReference type="Proteomes" id="UP000243459">
    <property type="component" value="Chromosome 4"/>
</dbReference>
<sequence length="173" mass="19328">MEWIKVLRNYKISHNNIHGSSIAFQLYSQRNKHFDVLFHKNSSSLTGVNTGLSLATLALLLFHEACLAEHAEDVPHRWPSFGDCAVQSTAILRTSSILLGGCAWSCPPNVLSSTLQPLDRSEACLLPILRCRWTRRILARLVFCLLGAPLGLRRSCKCRSFGPLSMCIHILTQ</sequence>
<dbReference type="Gramene" id="ONK70919">
    <property type="protein sequence ID" value="ONK70919"/>
    <property type="gene ID" value="A4U43_C04F2870"/>
</dbReference>
<organism evidence="1 2">
    <name type="scientific">Asparagus officinalis</name>
    <name type="common">Garden asparagus</name>
    <dbReference type="NCBI Taxonomy" id="4686"/>
    <lineage>
        <taxon>Eukaryota</taxon>
        <taxon>Viridiplantae</taxon>
        <taxon>Streptophyta</taxon>
        <taxon>Embryophyta</taxon>
        <taxon>Tracheophyta</taxon>
        <taxon>Spermatophyta</taxon>
        <taxon>Magnoliopsida</taxon>
        <taxon>Liliopsida</taxon>
        <taxon>Asparagales</taxon>
        <taxon>Asparagaceae</taxon>
        <taxon>Asparagoideae</taxon>
        <taxon>Asparagus</taxon>
    </lineage>
</organism>
<dbReference type="EMBL" id="CM007384">
    <property type="protein sequence ID" value="ONK70919.1"/>
    <property type="molecule type" value="Genomic_DNA"/>
</dbReference>
<evidence type="ECO:0000313" key="1">
    <source>
        <dbReference type="EMBL" id="ONK70919.1"/>
    </source>
</evidence>
<dbReference type="AlphaFoldDB" id="A0A5P1F298"/>
<keyword evidence="2" id="KW-1185">Reference proteome</keyword>